<evidence type="ECO:0000313" key="2">
    <source>
        <dbReference type="EMBL" id="KAG0485773.1"/>
    </source>
</evidence>
<dbReference type="PANTHER" id="PTHR11802:SF29">
    <property type="entry name" value="SERINE CARBOXYPEPTIDASE-LIKE 19"/>
    <property type="match status" value="1"/>
</dbReference>
<reference evidence="2 3" key="1">
    <citation type="journal article" date="2020" name="Nat. Food">
        <title>A phased Vanilla planifolia genome enables genetic improvement of flavour and production.</title>
        <authorList>
            <person name="Hasing T."/>
            <person name="Tang H."/>
            <person name="Brym M."/>
            <person name="Khazi F."/>
            <person name="Huang T."/>
            <person name="Chambers A.H."/>
        </authorList>
    </citation>
    <scope>NUCLEOTIDE SEQUENCE [LARGE SCALE GENOMIC DNA]</scope>
    <source>
        <tissue evidence="2">Leaf</tissue>
    </source>
</reference>
<comment type="similarity">
    <text evidence="1">Belongs to the peptidase S10 family.</text>
</comment>
<dbReference type="InterPro" id="IPR001563">
    <property type="entry name" value="Peptidase_S10"/>
</dbReference>
<proteinExistence type="inferred from homology"/>
<dbReference type="OrthoDB" id="9421954at2759"/>
<sequence>MWKLISHSGPLRFNVDDFDGQLPNLYANPYAWTKISNLLFVDWSIGTGFSYSKDEADYTSEDVKSTKLNYKFIRKPLNKPARCHSPDYAQREI</sequence>
<dbReference type="Gene3D" id="3.40.50.1820">
    <property type="entry name" value="alpha/beta hydrolase"/>
    <property type="match status" value="1"/>
</dbReference>
<dbReference type="PANTHER" id="PTHR11802">
    <property type="entry name" value="SERINE PROTEASE FAMILY S10 SERINE CARBOXYPEPTIDASE"/>
    <property type="match status" value="1"/>
</dbReference>
<evidence type="ECO:0000313" key="3">
    <source>
        <dbReference type="Proteomes" id="UP000636800"/>
    </source>
</evidence>
<dbReference type="AlphaFoldDB" id="A0A835R8N2"/>
<evidence type="ECO:0000256" key="1">
    <source>
        <dbReference type="ARBA" id="ARBA00009431"/>
    </source>
</evidence>
<protein>
    <submittedName>
        <fullName evidence="2">Uncharacterized protein</fullName>
    </submittedName>
</protein>
<dbReference type="GO" id="GO:0004185">
    <property type="term" value="F:serine-type carboxypeptidase activity"/>
    <property type="evidence" value="ECO:0007669"/>
    <property type="project" value="InterPro"/>
</dbReference>
<dbReference type="Proteomes" id="UP000636800">
    <property type="component" value="Unassembled WGS sequence"/>
</dbReference>
<organism evidence="2 3">
    <name type="scientific">Vanilla planifolia</name>
    <name type="common">Vanilla</name>
    <dbReference type="NCBI Taxonomy" id="51239"/>
    <lineage>
        <taxon>Eukaryota</taxon>
        <taxon>Viridiplantae</taxon>
        <taxon>Streptophyta</taxon>
        <taxon>Embryophyta</taxon>
        <taxon>Tracheophyta</taxon>
        <taxon>Spermatophyta</taxon>
        <taxon>Magnoliopsida</taxon>
        <taxon>Liliopsida</taxon>
        <taxon>Asparagales</taxon>
        <taxon>Orchidaceae</taxon>
        <taxon>Vanilloideae</taxon>
        <taxon>Vanilleae</taxon>
        <taxon>Vanilla</taxon>
    </lineage>
</organism>
<dbReference type="GO" id="GO:0019748">
    <property type="term" value="P:secondary metabolic process"/>
    <property type="evidence" value="ECO:0007669"/>
    <property type="project" value="TreeGrafter"/>
</dbReference>
<dbReference type="GO" id="GO:0016747">
    <property type="term" value="F:acyltransferase activity, transferring groups other than amino-acyl groups"/>
    <property type="evidence" value="ECO:0007669"/>
    <property type="project" value="TreeGrafter"/>
</dbReference>
<dbReference type="Pfam" id="PF00450">
    <property type="entry name" value="Peptidase_S10"/>
    <property type="match status" value="1"/>
</dbReference>
<keyword evidence="3" id="KW-1185">Reference proteome</keyword>
<gene>
    <name evidence="2" type="ORF">HPP92_009852</name>
</gene>
<dbReference type="InterPro" id="IPR029058">
    <property type="entry name" value="AB_hydrolase_fold"/>
</dbReference>
<name>A0A835R8N2_VANPL</name>
<dbReference type="EMBL" id="JADCNL010000004">
    <property type="protein sequence ID" value="KAG0485773.1"/>
    <property type="molecule type" value="Genomic_DNA"/>
</dbReference>
<accession>A0A835R8N2</accession>
<comment type="caution">
    <text evidence="2">The sequence shown here is derived from an EMBL/GenBank/DDBJ whole genome shotgun (WGS) entry which is preliminary data.</text>
</comment>
<dbReference type="SUPFAM" id="SSF53474">
    <property type="entry name" value="alpha/beta-Hydrolases"/>
    <property type="match status" value="1"/>
</dbReference>
<dbReference type="GO" id="GO:0006508">
    <property type="term" value="P:proteolysis"/>
    <property type="evidence" value="ECO:0007669"/>
    <property type="project" value="InterPro"/>
</dbReference>